<feature type="transmembrane region" description="Helical" evidence="2">
    <location>
        <begin position="495"/>
        <end position="517"/>
    </location>
</feature>
<dbReference type="PATRIC" id="fig|1003195.29.peg.791"/>
<keyword evidence="2" id="KW-0812">Transmembrane</keyword>
<feature type="transmembrane region" description="Helical" evidence="2">
    <location>
        <begin position="239"/>
        <end position="260"/>
    </location>
</feature>
<dbReference type="eggNOG" id="COG0657">
    <property type="taxonomic scope" value="Bacteria"/>
</dbReference>
<sequence>MEGAARTLHAEDTQQRTPSRRETAQPVPAEDGSLPATSPDGPAPAAEQLGEDAAWTRPAPALELLVHGVGGTTPEAMLCSGQVAQVCGDQVAGIYRRAEDGLDDTCGTSRTDIPAPTAPPGTAADGPGRPPGADGQPVQEAYCWSGLTSGNSSRALWLLLVPFMIVNLAHWMRPPGGPGTDRWRRLYDILVRLLALSLTVLLVAAACEVAVDLVAWQCAGNPACARGKPWPGFLGELPAGPRTAVAALVPTALVTALWWLSHRTWSAYEAQLPPGTADDGHSPQTPDLALPGFWYGRRPVARLRAAHTAVALCTIAVALLLPAVRAGDHRTDGAVLTAFVSATALAAAVVVCRTGRSESAVDHATDRRTIRSLLAVSLVLLAAAVAHAALRGPGTAASRLPGAGLFSGLTVVQGVLIVALTVVVQRLRRGGGAEPRAAARGFAGPMVAVLACMVGWIFAGGVAQQVADWLDGSRTPGASGSPLAGPPVLLSWQAATIPVFLPVVAVVAGVAAARVAAGRGKEAARVRGDYPGHHEQPHRTRQIAGAVTRARLTDTAPAVVVAIGCTAFVLAALGTVGAWATGRSPAVAVAGTGETIGRAVRIAQDTGSWLLGAGAVALYTLGRRAYRNPSARRTVGILWDVGTFWPRAAHPFAPPCYAERAVPDLTWRMATWTDRTDGRLVLSAHSQGTVLAASAIWQLAPRARRRVALLTYGSPLERLYGRWFPAYFGPVALASLHGEVHAWRNLWRSTDPIGGPMRLPQPDGQAVDVGPLRDPAAYERSAEHPLPTPILAHSDYQGDPVFTAERAALLAMLPGSGQLAPVPRPGQADDDAPASPEGIPATAAIETADPAEPPGQTAQGSSGRSSA</sequence>
<feature type="transmembrane region" description="Helical" evidence="2">
    <location>
        <begin position="558"/>
        <end position="580"/>
    </location>
</feature>
<feature type="transmembrane region" description="Helical" evidence="2">
    <location>
        <begin position="437"/>
        <end position="459"/>
    </location>
</feature>
<organism evidence="3 4">
    <name type="scientific">Streptantibioticus cattleyicolor (strain ATCC 35852 / DSM 46488 / JCM 4925 / NBRC 14057 / NRRL 8057)</name>
    <name type="common">Streptomyces cattleya</name>
    <dbReference type="NCBI Taxonomy" id="1003195"/>
    <lineage>
        <taxon>Bacteria</taxon>
        <taxon>Bacillati</taxon>
        <taxon>Actinomycetota</taxon>
        <taxon>Actinomycetes</taxon>
        <taxon>Kitasatosporales</taxon>
        <taxon>Streptomycetaceae</taxon>
        <taxon>Streptantibioticus</taxon>
    </lineage>
</organism>
<dbReference type="KEGG" id="scy:SCATT_07850"/>
<feature type="compositionally biased region" description="Basic and acidic residues" evidence="1">
    <location>
        <begin position="8"/>
        <end position="23"/>
    </location>
</feature>
<feature type="transmembrane region" description="Helical" evidence="2">
    <location>
        <begin position="333"/>
        <end position="352"/>
    </location>
</feature>
<dbReference type="STRING" id="1003195.SCATT_07850"/>
<name>G8WYX0_STREN</name>
<dbReference type="SUPFAM" id="SSF53474">
    <property type="entry name" value="alpha/beta-Hydrolases"/>
    <property type="match status" value="1"/>
</dbReference>
<accession>G8WYX0</accession>
<evidence type="ECO:0000256" key="2">
    <source>
        <dbReference type="SAM" id="Phobius"/>
    </source>
</evidence>
<keyword evidence="2" id="KW-1133">Transmembrane helix</keyword>
<dbReference type="AlphaFoldDB" id="G8WYX0"/>
<dbReference type="Proteomes" id="UP000007842">
    <property type="component" value="Chromosome"/>
</dbReference>
<dbReference type="InterPro" id="IPR029058">
    <property type="entry name" value="AB_hydrolase_fold"/>
</dbReference>
<dbReference type="HOGENOM" id="CLU_350184_0_0_11"/>
<feature type="compositionally biased region" description="Polar residues" evidence="1">
    <location>
        <begin position="856"/>
        <end position="867"/>
    </location>
</feature>
<feature type="transmembrane region" description="Helical" evidence="2">
    <location>
        <begin position="373"/>
        <end position="390"/>
    </location>
</feature>
<dbReference type="EMBL" id="CP003219">
    <property type="protein sequence ID" value="AEW93156.1"/>
    <property type="molecule type" value="Genomic_DNA"/>
</dbReference>
<keyword evidence="4" id="KW-1185">Reference proteome</keyword>
<feature type="transmembrane region" description="Helical" evidence="2">
    <location>
        <begin position="193"/>
        <end position="219"/>
    </location>
</feature>
<evidence type="ECO:0008006" key="5">
    <source>
        <dbReference type="Google" id="ProtNLM"/>
    </source>
</evidence>
<gene>
    <name evidence="3" type="ordered locus">SCATT_07850</name>
</gene>
<evidence type="ECO:0000313" key="3">
    <source>
        <dbReference type="EMBL" id="AEW93156.1"/>
    </source>
</evidence>
<reference evidence="4" key="1">
    <citation type="submission" date="2011-12" db="EMBL/GenBank/DDBJ databases">
        <title>Complete genome sequence of Streptomyces cattleya strain DSM 46488.</title>
        <authorList>
            <person name="Ou H.-Y."/>
            <person name="Li P."/>
            <person name="Zhao C."/>
            <person name="O'Hagan D."/>
            <person name="Deng Z."/>
        </authorList>
    </citation>
    <scope>NUCLEOTIDE SEQUENCE [LARGE SCALE GENOMIC DNA]</scope>
    <source>
        <strain evidence="4">ATCC 35852 / DSM 46488 / JCM 4925 / NBRC 14057 / NRRL 8057</strain>
    </source>
</reference>
<evidence type="ECO:0000256" key="1">
    <source>
        <dbReference type="SAM" id="MobiDB-lite"/>
    </source>
</evidence>
<feature type="compositionally biased region" description="Low complexity" evidence="1">
    <location>
        <begin position="120"/>
        <end position="135"/>
    </location>
</feature>
<feature type="region of interest" description="Disordered" evidence="1">
    <location>
        <begin position="818"/>
        <end position="867"/>
    </location>
</feature>
<proteinExistence type="predicted"/>
<feature type="region of interest" description="Disordered" evidence="1">
    <location>
        <begin position="1"/>
        <end position="49"/>
    </location>
</feature>
<feature type="transmembrane region" description="Helical" evidence="2">
    <location>
        <begin position="305"/>
        <end position="327"/>
    </location>
</feature>
<evidence type="ECO:0000313" key="4">
    <source>
        <dbReference type="Proteomes" id="UP000007842"/>
    </source>
</evidence>
<feature type="transmembrane region" description="Helical" evidence="2">
    <location>
        <begin position="402"/>
        <end position="425"/>
    </location>
</feature>
<protein>
    <recommendedName>
        <fullName evidence="5">Integral membrane protein</fullName>
    </recommendedName>
</protein>
<keyword evidence="2" id="KW-0472">Membrane</keyword>
<feature type="region of interest" description="Disordered" evidence="1">
    <location>
        <begin position="102"/>
        <end position="137"/>
    </location>
</feature>